<dbReference type="InterPro" id="IPR009060">
    <property type="entry name" value="UBA-like_sf"/>
</dbReference>
<sequence length="313" mass="34396">MSAQDELVNQFKEIANIQDTEIARSILESTNWNLEIAIATFLEEEQEIEDTEIIPDPEIQQSFGEAEEEETNSPIKMSSDPSGSKKKSSGAKPKFATLGTLNNAESSSDEEQGQAFYAGGSERSGQQVLGPPRKNPIKDYVSEVFKSAQQSGAAVDEHAPRTVSSRLYSGTGFRLGQTDNDHEVIPGASSASGAAGGSQRQSELVVLKLWRQGFSINDGDLRSYEDPASKEFMECIMKGEIPQELRKQNMNMIHLDLEDHRHEEFVKPKKRFATFAGEGHTLGSPVPGTVETTPAEPVQLTLRRPTKKMPNVV</sequence>
<dbReference type="GO" id="GO:0061025">
    <property type="term" value="P:membrane fusion"/>
    <property type="evidence" value="ECO:0007669"/>
    <property type="project" value="TreeGrafter"/>
</dbReference>
<feature type="region of interest" description="Disordered" evidence="1">
    <location>
        <begin position="47"/>
        <end position="113"/>
    </location>
</feature>
<feature type="domain" description="SEP" evidence="2">
    <location>
        <begin position="202"/>
        <end position="266"/>
    </location>
</feature>
<dbReference type="InterPro" id="IPR036241">
    <property type="entry name" value="NSFL1C_SEP_dom_sf"/>
</dbReference>
<accession>A0A336LKN3</accession>
<evidence type="ECO:0000256" key="1">
    <source>
        <dbReference type="SAM" id="MobiDB-lite"/>
    </source>
</evidence>
<evidence type="ECO:0000259" key="2">
    <source>
        <dbReference type="PROSITE" id="PS51399"/>
    </source>
</evidence>
<dbReference type="PROSITE" id="PS51399">
    <property type="entry name" value="SEP"/>
    <property type="match status" value="1"/>
</dbReference>
<protein>
    <submittedName>
        <fullName evidence="3">CSON010141 protein</fullName>
    </submittedName>
</protein>
<dbReference type="SUPFAM" id="SSF102848">
    <property type="entry name" value="NSFL1 (p97 ATPase) cofactor p47, SEP domain"/>
    <property type="match status" value="1"/>
</dbReference>
<dbReference type="Gene3D" id="1.10.8.10">
    <property type="entry name" value="DNA helicase RuvA subunit, C-terminal domain"/>
    <property type="match status" value="1"/>
</dbReference>
<dbReference type="EMBL" id="UFQT01000040">
    <property type="protein sequence ID" value="SSX18592.1"/>
    <property type="molecule type" value="Genomic_DNA"/>
</dbReference>
<dbReference type="Pfam" id="PF14555">
    <property type="entry name" value="UBA_4"/>
    <property type="match status" value="1"/>
</dbReference>
<gene>
    <name evidence="3" type="primary">CSON010141</name>
</gene>
<proteinExistence type="predicted"/>
<dbReference type="SUPFAM" id="SSF46934">
    <property type="entry name" value="UBA-like"/>
    <property type="match status" value="1"/>
</dbReference>
<dbReference type="GO" id="GO:0000045">
    <property type="term" value="P:autophagosome assembly"/>
    <property type="evidence" value="ECO:0007669"/>
    <property type="project" value="TreeGrafter"/>
</dbReference>
<dbReference type="GO" id="GO:0043130">
    <property type="term" value="F:ubiquitin binding"/>
    <property type="evidence" value="ECO:0007669"/>
    <property type="project" value="TreeGrafter"/>
</dbReference>
<dbReference type="GO" id="GO:0005634">
    <property type="term" value="C:nucleus"/>
    <property type="evidence" value="ECO:0007669"/>
    <property type="project" value="TreeGrafter"/>
</dbReference>
<dbReference type="SMART" id="SM00553">
    <property type="entry name" value="SEP"/>
    <property type="match status" value="1"/>
</dbReference>
<dbReference type="PANTHER" id="PTHR23333">
    <property type="entry name" value="UBX DOMAIN CONTAINING PROTEIN"/>
    <property type="match status" value="1"/>
</dbReference>
<dbReference type="OMA" id="ARCRFCP"/>
<dbReference type="GO" id="GO:0005829">
    <property type="term" value="C:cytosol"/>
    <property type="evidence" value="ECO:0007669"/>
    <property type="project" value="TreeGrafter"/>
</dbReference>
<dbReference type="Pfam" id="PF08059">
    <property type="entry name" value="SEP"/>
    <property type="match status" value="1"/>
</dbReference>
<name>A0A336LKN3_CULSO</name>
<dbReference type="GO" id="GO:0007030">
    <property type="term" value="P:Golgi organization"/>
    <property type="evidence" value="ECO:0007669"/>
    <property type="project" value="TreeGrafter"/>
</dbReference>
<reference evidence="3" key="1">
    <citation type="submission" date="2018-07" db="EMBL/GenBank/DDBJ databases">
        <authorList>
            <person name="Quirk P.G."/>
            <person name="Krulwich T.A."/>
        </authorList>
    </citation>
    <scope>NUCLEOTIDE SEQUENCE</scope>
</reference>
<dbReference type="GO" id="GO:0031468">
    <property type="term" value="P:nuclear membrane reassembly"/>
    <property type="evidence" value="ECO:0007669"/>
    <property type="project" value="TreeGrafter"/>
</dbReference>
<dbReference type="PANTHER" id="PTHR23333:SF20">
    <property type="entry name" value="NSFL1 COFACTOR P47"/>
    <property type="match status" value="1"/>
</dbReference>
<dbReference type="AlphaFoldDB" id="A0A336LKN3"/>
<dbReference type="VEuPathDB" id="VectorBase:CSON010141"/>
<evidence type="ECO:0000313" key="3">
    <source>
        <dbReference type="EMBL" id="SSX18592.1"/>
    </source>
</evidence>
<dbReference type="Gene3D" id="3.30.420.210">
    <property type="entry name" value="SEP domain"/>
    <property type="match status" value="1"/>
</dbReference>
<dbReference type="GO" id="GO:0043161">
    <property type="term" value="P:proteasome-mediated ubiquitin-dependent protein catabolic process"/>
    <property type="evidence" value="ECO:0007669"/>
    <property type="project" value="TreeGrafter"/>
</dbReference>
<dbReference type="InterPro" id="IPR012989">
    <property type="entry name" value="SEP_domain"/>
</dbReference>
<organism evidence="3">
    <name type="scientific">Culicoides sonorensis</name>
    <name type="common">Biting midge</name>
    <dbReference type="NCBI Taxonomy" id="179676"/>
    <lineage>
        <taxon>Eukaryota</taxon>
        <taxon>Metazoa</taxon>
        <taxon>Ecdysozoa</taxon>
        <taxon>Arthropoda</taxon>
        <taxon>Hexapoda</taxon>
        <taxon>Insecta</taxon>
        <taxon>Pterygota</taxon>
        <taxon>Neoptera</taxon>
        <taxon>Endopterygota</taxon>
        <taxon>Diptera</taxon>
        <taxon>Nematocera</taxon>
        <taxon>Chironomoidea</taxon>
        <taxon>Ceratopogonidae</taxon>
        <taxon>Ceratopogoninae</taxon>
        <taxon>Culicoides</taxon>
        <taxon>Monoculicoides</taxon>
    </lineage>
</organism>